<evidence type="ECO:0000313" key="4">
    <source>
        <dbReference type="Proteomes" id="UP000825483"/>
    </source>
</evidence>
<dbReference type="InterPro" id="IPR016181">
    <property type="entry name" value="Acyl_CoA_acyltransferase"/>
</dbReference>
<dbReference type="PANTHER" id="PTHR30037:SF4">
    <property type="entry name" value="DNA-3-METHYLADENINE GLYCOSYLASE I"/>
    <property type="match status" value="1"/>
</dbReference>
<keyword evidence="1" id="KW-0479">Metal-binding</keyword>
<reference evidence="3" key="1">
    <citation type="journal article" date="2022" name="Int. J. Syst. Evol. Microbiol.">
        <title>Prevotella lacticifex sp. nov., isolated from the rumen of cows.</title>
        <authorList>
            <person name="Shinkai T."/>
            <person name="Ikeyama N."/>
            <person name="Kumagai M."/>
            <person name="Ohmori H."/>
            <person name="Sakamoto M."/>
            <person name="Ohkuma M."/>
            <person name="Mitsumori M."/>
        </authorList>
    </citation>
    <scope>NUCLEOTIDE SEQUENCE</scope>
    <source>
        <strain evidence="3">R5076</strain>
    </source>
</reference>
<comment type="caution">
    <text evidence="3">The sequence shown here is derived from an EMBL/GenBank/DDBJ whole genome shotgun (WGS) entry which is preliminary data.</text>
</comment>
<name>A0A9R1CBC9_9BACT</name>
<dbReference type="RefSeq" id="WP_373316508.1">
    <property type="nucleotide sequence ID" value="NZ_BPTU01000002.1"/>
</dbReference>
<dbReference type="GO" id="GO:0046872">
    <property type="term" value="F:metal ion binding"/>
    <property type="evidence" value="ECO:0007669"/>
    <property type="project" value="UniProtKB-KW"/>
</dbReference>
<organism evidence="3 4">
    <name type="scientific">Prevotella lacticifex</name>
    <dbReference type="NCBI Taxonomy" id="2854755"/>
    <lineage>
        <taxon>Bacteria</taxon>
        <taxon>Pseudomonadati</taxon>
        <taxon>Bacteroidota</taxon>
        <taxon>Bacteroidia</taxon>
        <taxon>Bacteroidales</taxon>
        <taxon>Prevotellaceae</taxon>
        <taxon>Prevotella</taxon>
    </lineage>
</organism>
<dbReference type="Pfam" id="PF03352">
    <property type="entry name" value="Adenine_glyco"/>
    <property type="match status" value="1"/>
</dbReference>
<feature type="binding site" evidence="1">
    <location>
        <position position="208"/>
    </location>
    <ligand>
        <name>Zn(2+)</name>
        <dbReference type="ChEBI" id="CHEBI:29105"/>
    </ligand>
</feature>
<evidence type="ECO:0000313" key="3">
    <source>
        <dbReference type="EMBL" id="GJG59488.1"/>
    </source>
</evidence>
<dbReference type="GO" id="GO:0016747">
    <property type="term" value="F:acyltransferase activity, transferring groups other than amino-acyl groups"/>
    <property type="evidence" value="ECO:0007669"/>
    <property type="project" value="InterPro"/>
</dbReference>
<dbReference type="Gene3D" id="1.10.340.30">
    <property type="entry name" value="Hypothetical protein, domain 2"/>
    <property type="match status" value="1"/>
</dbReference>
<dbReference type="Proteomes" id="UP000825483">
    <property type="component" value="Unassembled WGS sequence"/>
</dbReference>
<feature type="binding site" evidence="1">
    <location>
        <position position="369"/>
    </location>
    <ligand>
        <name>Zn(2+)</name>
        <dbReference type="ChEBI" id="CHEBI:29105"/>
    </ligand>
</feature>
<proteinExistence type="predicted"/>
<dbReference type="InterPro" id="IPR052891">
    <property type="entry name" value="DNA-3mA_glycosylase"/>
</dbReference>
<dbReference type="EMBL" id="BPUB01000002">
    <property type="protein sequence ID" value="GJG59488.1"/>
    <property type="molecule type" value="Genomic_DNA"/>
</dbReference>
<dbReference type="GO" id="GO:0008725">
    <property type="term" value="F:DNA-3-methyladenine glycosylase activity"/>
    <property type="evidence" value="ECO:0007669"/>
    <property type="project" value="InterPro"/>
</dbReference>
<dbReference type="SUPFAM" id="SSF55729">
    <property type="entry name" value="Acyl-CoA N-acyltransferases (Nat)"/>
    <property type="match status" value="1"/>
</dbReference>
<accession>A0A9R1CBC9</accession>
<dbReference type="GO" id="GO:0006284">
    <property type="term" value="P:base-excision repair"/>
    <property type="evidence" value="ECO:0007669"/>
    <property type="project" value="InterPro"/>
</dbReference>
<dbReference type="InterPro" id="IPR011257">
    <property type="entry name" value="DNA_glycosylase"/>
</dbReference>
<protein>
    <recommendedName>
        <fullName evidence="2">N-acetyltransferase domain-containing protein</fullName>
    </recommendedName>
</protein>
<dbReference type="GeneID" id="94486919"/>
<keyword evidence="1" id="KW-0862">Zinc</keyword>
<sequence length="389" mass="44290">MAKNIKIDIVPARREQAAAVASLIMEAMDYDCCRNFAGPDHTLDDFHRMMTALVAMDDSQYSYRNTLVAMAGSDIAGAIVCYDGRGLHRLRRRFIEAAAEYLGRDFSQMDDETGPGEYYVDSLCVKAEYRHHGIATRLLAAAAAVKYERHEPLGLLVDHTHPWAQRLYERVGFRVVGETTWGGHAMRHMQSPLRCPGFPSDLLYIPYHDNEWGTPVHDDRDHFMYLLMESMSCGLSWLMMLRRREVFRECFAGFDAAAVAAFTTADEERIAATENMIRSPRKIHAMVTNARAFTAVQKEFGSFDRYIWGFTGGKSVVYPSHQQRWITRNALSDRVAADLRKRGFKYVGSVIVYSHLQAIGIINDHRECCYRYAELLPHCKTVADDYAGE</sequence>
<gene>
    <name evidence="3" type="ORF">PRLR5076_23390</name>
</gene>
<feature type="domain" description="N-acetyltransferase" evidence="2">
    <location>
        <begin position="7"/>
        <end position="194"/>
    </location>
</feature>
<evidence type="ECO:0000256" key="1">
    <source>
        <dbReference type="PIRSR" id="PIRSR605019-1"/>
    </source>
</evidence>
<keyword evidence="4" id="KW-1185">Reference proteome</keyword>
<dbReference type="Pfam" id="PF13508">
    <property type="entry name" value="Acetyltransf_7"/>
    <property type="match status" value="1"/>
</dbReference>
<feature type="binding site" evidence="1">
    <location>
        <position position="365"/>
    </location>
    <ligand>
        <name>Zn(2+)</name>
        <dbReference type="ChEBI" id="CHEBI:29105"/>
    </ligand>
</feature>
<feature type="binding site" evidence="1">
    <location>
        <position position="195"/>
    </location>
    <ligand>
        <name>Zn(2+)</name>
        <dbReference type="ChEBI" id="CHEBI:29105"/>
    </ligand>
</feature>
<dbReference type="Gene3D" id="3.40.630.30">
    <property type="match status" value="1"/>
</dbReference>
<dbReference type="AlphaFoldDB" id="A0A9R1CBC9"/>
<dbReference type="InterPro" id="IPR005019">
    <property type="entry name" value="Adenine_glyco"/>
</dbReference>
<dbReference type="SUPFAM" id="SSF48150">
    <property type="entry name" value="DNA-glycosylase"/>
    <property type="match status" value="1"/>
</dbReference>
<dbReference type="PROSITE" id="PS51186">
    <property type="entry name" value="GNAT"/>
    <property type="match status" value="1"/>
</dbReference>
<dbReference type="InterPro" id="IPR000182">
    <property type="entry name" value="GNAT_dom"/>
</dbReference>
<dbReference type="PANTHER" id="PTHR30037">
    <property type="entry name" value="DNA-3-METHYLADENINE GLYCOSYLASE 1"/>
    <property type="match status" value="1"/>
</dbReference>
<evidence type="ECO:0000259" key="2">
    <source>
        <dbReference type="PROSITE" id="PS51186"/>
    </source>
</evidence>